<dbReference type="InterPro" id="IPR009367">
    <property type="entry name" value="Elm1-like"/>
</dbReference>
<name>A0A9D1M3Y9_9PROT</name>
<reference evidence="1" key="1">
    <citation type="submission" date="2020-10" db="EMBL/GenBank/DDBJ databases">
        <authorList>
            <person name="Gilroy R."/>
        </authorList>
    </citation>
    <scope>NUCLEOTIDE SEQUENCE</scope>
    <source>
        <strain evidence="1">ChiW3-316</strain>
    </source>
</reference>
<dbReference type="AlphaFoldDB" id="A0A9D1M3Y9"/>
<gene>
    <name evidence="1" type="ORF">IAD20_04805</name>
</gene>
<proteinExistence type="predicted"/>
<protein>
    <submittedName>
        <fullName evidence="1">Mitochondrial fission ELM1 family protein</fullName>
    </submittedName>
</protein>
<dbReference type="SUPFAM" id="SSF53756">
    <property type="entry name" value="UDP-Glycosyltransferase/glycogen phosphorylase"/>
    <property type="match status" value="1"/>
</dbReference>
<dbReference type="PANTHER" id="PTHR33986:SF15">
    <property type="entry name" value="MITOCHONDRIAL FISSION PROTEIN ELM1"/>
    <property type="match status" value="1"/>
</dbReference>
<dbReference type="PANTHER" id="PTHR33986">
    <property type="entry name" value="OS02G0535700 PROTEIN"/>
    <property type="match status" value="1"/>
</dbReference>
<sequence length="327" mass="36077">MKKRVWALLDNRMGSVGQIRGVAAALNPAHYEIEEKQIAYNRLAALPNILKGRTLVGVTPDSRKQISRDFPDLVISASRRTATVALWIKKQSPAVKIVQLLHPDVSPANMRRFDRIFMPEHDRHKNAAGNCFYTIGSPHRVSAAALAAAEKKWQKAFASLPRPLTAVIVGGSIKGKAFALDNARELGRQIRALKERIGGSVLITDSKRTGSRAEALIMEELKGIPAHTYLWGSQDENPIMGYWALADNIVVTGDSVSMACESCGAGKPVFVFCGHDWLTPKHCRFVQSLYDNGYAVPLQPGCEEFKQGKVLFPAFEIAAEIDRLFIE</sequence>
<organism evidence="1 2">
    <name type="scientific">Candidatus Scatocola faecipullorum</name>
    <dbReference type="NCBI Taxonomy" id="2840917"/>
    <lineage>
        <taxon>Bacteria</taxon>
        <taxon>Pseudomonadati</taxon>
        <taxon>Pseudomonadota</taxon>
        <taxon>Alphaproteobacteria</taxon>
        <taxon>Rhodospirillales</taxon>
        <taxon>Rhodospirillaceae</taxon>
        <taxon>Rhodospirillaceae incertae sedis</taxon>
        <taxon>Candidatus Scatocola</taxon>
    </lineage>
</organism>
<evidence type="ECO:0000313" key="2">
    <source>
        <dbReference type="Proteomes" id="UP000824107"/>
    </source>
</evidence>
<comment type="caution">
    <text evidence="1">The sequence shown here is derived from an EMBL/GenBank/DDBJ whole genome shotgun (WGS) entry which is preliminary data.</text>
</comment>
<dbReference type="Pfam" id="PF06258">
    <property type="entry name" value="Mito_fiss_Elm1"/>
    <property type="match status" value="1"/>
</dbReference>
<dbReference type="Proteomes" id="UP000824107">
    <property type="component" value="Unassembled WGS sequence"/>
</dbReference>
<reference evidence="1" key="2">
    <citation type="journal article" date="2021" name="PeerJ">
        <title>Extensive microbial diversity within the chicken gut microbiome revealed by metagenomics and culture.</title>
        <authorList>
            <person name="Gilroy R."/>
            <person name="Ravi A."/>
            <person name="Getino M."/>
            <person name="Pursley I."/>
            <person name="Horton D.L."/>
            <person name="Alikhan N.F."/>
            <person name="Baker D."/>
            <person name="Gharbi K."/>
            <person name="Hall N."/>
            <person name="Watson M."/>
            <person name="Adriaenssens E.M."/>
            <person name="Foster-Nyarko E."/>
            <person name="Jarju S."/>
            <person name="Secka A."/>
            <person name="Antonio M."/>
            <person name="Oren A."/>
            <person name="Chaudhuri R.R."/>
            <person name="La Ragione R."/>
            <person name="Hildebrand F."/>
            <person name="Pallen M.J."/>
        </authorList>
    </citation>
    <scope>NUCLEOTIDE SEQUENCE</scope>
    <source>
        <strain evidence="1">ChiW3-316</strain>
    </source>
</reference>
<evidence type="ECO:0000313" key="1">
    <source>
        <dbReference type="EMBL" id="HIU53380.1"/>
    </source>
</evidence>
<accession>A0A9D1M3Y9</accession>
<dbReference type="EMBL" id="DVNC01000029">
    <property type="protein sequence ID" value="HIU53380.1"/>
    <property type="molecule type" value="Genomic_DNA"/>
</dbReference>